<comment type="similarity">
    <text evidence="1">Belongs to the LysR transcriptional regulatory family.</text>
</comment>
<evidence type="ECO:0000256" key="3">
    <source>
        <dbReference type="ARBA" id="ARBA00023125"/>
    </source>
</evidence>
<dbReference type="PRINTS" id="PR00039">
    <property type="entry name" value="HTHLYSR"/>
</dbReference>
<dbReference type="CDD" id="cd08440">
    <property type="entry name" value="PBP2_LTTR_like_4"/>
    <property type="match status" value="1"/>
</dbReference>
<dbReference type="PANTHER" id="PTHR30419">
    <property type="entry name" value="HTH-TYPE TRANSCRIPTIONAL REGULATOR YBHD"/>
    <property type="match status" value="1"/>
</dbReference>
<evidence type="ECO:0000313" key="7">
    <source>
        <dbReference type="Proteomes" id="UP000463224"/>
    </source>
</evidence>
<name>A0A844QMC7_9HYPH</name>
<dbReference type="PANTHER" id="PTHR30419:SF8">
    <property type="entry name" value="NITROGEN ASSIMILATION TRANSCRIPTIONAL ACTIVATOR-RELATED"/>
    <property type="match status" value="1"/>
</dbReference>
<dbReference type="InterPro" id="IPR036388">
    <property type="entry name" value="WH-like_DNA-bd_sf"/>
</dbReference>
<dbReference type="GO" id="GO:0003700">
    <property type="term" value="F:DNA-binding transcription factor activity"/>
    <property type="evidence" value="ECO:0007669"/>
    <property type="project" value="InterPro"/>
</dbReference>
<dbReference type="InterPro" id="IPR036390">
    <property type="entry name" value="WH_DNA-bd_sf"/>
</dbReference>
<dbReference type="GO" id="GO:0005829">
    <property type="term" value="C:cytosol"/>
    <property type="evidence" value="ECO:0007669"/>
    <property type="project" value="TreeGrafter"/>
</dbReference>
<dbReference type="EMBL" id="WPHG01000004">
    <property type="protein sequence ID" value="MVA99021.1"/>
    <property type="molecule type" value="Genomic_DNA"/>
</dbReference>
<keyword evidence="2" id="KW-0805">Transcription regulation</keyword>
<accession>A0A844QMC7</accession>
<dbReference type="Pfam" id="PF00126">
    <property type="entry name" value="HTH_1"/>
    <property type="match status" value="1"/>
</dbReference>
<dbReference type="InterPro" id="IPR000847">
    <property type="entry name" value="LysR_HTH_N"/>
</dbReference>
<proteinExistence type="inferred from homology"/>
<dbReference type="InterPro" id="IPR050950">
    <property type="entry name" value="HTH-type_LysR_regulators"/>
</dbReference>
<protein>
    <submittedName>
        <fullName evidence="6">LysR family transcriptional regulator</fullName>
    </submittedName>
</protein>
<evidence type="ECO:0000256" key="1">
    <source>
        <dbReference type="ARBA" id="ARBA00009437"/>
    </source>
</evidence>
<gene>
    <name evidence="6" type="ORF">GN330_17370</name>
</gene>
<evidence type="ECO:0000259" key="5">
    <source>
        <dbReference type="PROSITE" id="PS50931"/>
    </source>
</evidence>
<dbReference type="Gene3D" id="1.10.10.10">
    <property type="entry name" value="Winged helix-like DNA-binding domain superfamily/Winged helix DNA-binding domain"/>
    <property type="match status" value="1"/>
</dbReference>
<keyword evidence="7" id="KW-1185">Reference proteome</keyword>
<reference evidence="6 7" key="1">
    <citation type="submission" date="2019-12" db="EMBL/GenBank/DDBJ databases">
        <title>Nitratireductor arenosus sp. nov., Isolated from sea sand, Jeju island, South Korea.</title>
        <authorList>
            <person name="Kim W."/>
        </authorList>
    </citation>
    <scope>NUCLEOTIDE SEQUENCE [LARGE SCALE GENOMIC DNA]</scope>
    <source>
        <strain evidence="6 7">CAU 1489</strain>
    </source>
</reference>
<dbReference type="GO" id="GO:0003677">
    <property type="term" value="F:DNA binding"/>
    <property type="evidence" value="ECO:0007669"/>
    <property type="project" value="UniProtKB-KW"/>
</dbReference>
<dbReference type="RefSeq" id="WP_156713986.1">
    <property type="nucleotide sequence ID" value="NZ_WPHG01000004.1"/>
</dbReference>
<evidence type="ECO:0000256" key="2">
    <source>
        <dbReference type="ARBA" id="ARBA00023015"/>
    </source>
</evidence>
<keyword evidence="3" id="KW-0238">DNA-binding</keyword>
<dbReference type="Pfam" id="PF03466">
    <property type="entry name" value="LysR_substrate"/>
    <property type="match status" value="1"/>
</dbReference>
<feature type="domain" description="HTH lysR-type" evidence="5">
    <location>
        <begin position="3"/>
        <end position="60"/>
    </location>
</feature>
<evidence type="ECO:0000256" key="4">
    <source>
        <dbReference type="ARBA" id="ARBA00023163"/>
    </source>
</evidence>
<dbReference type="AlphaFoldDB" id="A0A844QMC7"/>
<dbReference type="Proteomes" id="UP000463224">
    <property type="component" value="Unassembled WGS sequence"/>
</dbReference>
<dbReference type="FunFam" id="1.10.10.10:FF:000001">
    <property type="entry name" value="LysR family transcriptional regulator"/>
    <property type="match status" value="1"/>
</dbReference>
<organism evidence="6 7">
    <name type="scientific">Nitratireductor arenosus</name>
    <dbReference type="NCBI Taxonomy" id="2682096"/>
    <lineage>
        <taxon>Bacteria</taxon>
        <taxon>Pseudomonadati</taxon>
        <taxon>Pseudomonadota</taxon>
        <taxon>Alphaproteobacteria</taxon>
        <taxon>Hyphomicrobiales</taxon>
        <taxon>Phyllobacteriaceae</taxon>
        <taxon>Nitratireductor</taxon>
    </lineage>
</organism>
<comment type="caution">
    <text evidence="6">The sequence shown here is derived from an EMBL/GenBank/DDBJ whole genome shotgun (WGS) entry which is preliminary data.</text>
</comment>
<dbReference type="Gene3D" id="3.40.190.290">
    <property type="match status" value="1"/>
</dbReference>
<sequence length="303" mass="32683">MKVTIRQIESFLGVAEAGNFSRASRRLGIAQPALSQAVKDLEAELGVRLFDRTTRRVELTDAGREFQGSAGKALEDLQLAMGRTRDLAEQRRGRIRVAAPPLLAAVVLPYAIAAFRGRHPGITVELVDVGTEQIVEAVTSGRADCGLGTFPPGEDGIERVILMRDNLMLFCGYDSPFYAATTVHWSDLGGHPLIALTRDSGIRLLVEVGFETVQLPMKPAYEVTHITTALALAEAGLGISVLPTYALVAARHHKVAGKLLIDPGISREVVLIHASGRSVSPAVSAFSTVLRRYAQKLTPRETN</sequence>
<keyword evidence="4" id="KW-0804">Transcription</keyword>
<dbReference type="PROSITE" id="PS50931">
    <property type="entry name" value="HTH_LYSR"/>
    <property type="match status" value="1"/>
</dbReference>
<evidence type="ECO:0000313" key="6">
    <source>
        <dbReference type="EMBL" id="MVA99021.1"/>
    </source>
</evidence>
<dbReference type="SUPFAM" id="SSF46785">
    <property type="entry name" value="Winged helix' DNA-binding domain"/>
    <property type="match status" value="1"/>
</dbReference>
<dbReference type="SUPFAM" id="SSF53850">
    <property type="entry name" value="Periplasmic binding protein-like II"/>
    <property type="match status" value="1"/>
</dbReference>
<dbReference type="InterPro" id="IPR005119">
    <property type="entry name" value="LysR_subst-bd"/>
</dbReference>